<dbReference type="EMBL" id="QRXG01000018">
    <property type="protein sequence ID" value="RGT80220.1"/>
    <property type="molecule type" value="Genomic_DNA"/>
</dbReference>
<dbReference type="NCBIfam" id="TIGR01560">
    <property type="entry name" value="put_DNA_pack"/>
    <property type="match status" value="1"/>
</dbReference>
<organism evidence="1 2">
    <name type="scientific">Agathobacter rectalis</name>
    <dbReference type="NCBI Taxonomy" id="39491"/>
    <lineage>
        <taxon>Bacteria</taxon>
        <taxon>Bacillati</taxon>
        <taxon>Bacillota</taxon>
        <taxon>Clostridia</taxon>
        <taxon>Lachnospirales</taxon>
        <taxon>Lachnospiraceae</taxon>
        <taxon>Agathobacter</taxon>
    </lineage>
</organism>
<evidence type="ECO:0000313" key="1">
    <source>
        <dbReference type="EMBL" id="RGT80220.1"/>
    </source>
</evidence>
<name>A0A412Q2I2_9FIRM</name>
<dbReference type="AlphaFoldDB" id="A0A412Q2I2"/>
<protein>
    <submittedName>
        <fullName evidence="1">Phage gp6-like head-tail connector protein</fullName>
    </submittedName>
</protein>
<dbReference type="Proteomes" id="UP000284296">
    <property type="component" value="Unassembled WGS sequence"/>
</dbReference>
<sequence>MTDEEKEKYRDGLIATCKVYCHIDYDDDMEILELMFDVTMQEMTELIPNFDQYSLTSRQKLLAFISVKELYDNRDKYRSDTKLLASAASSMLLKEIYGGAAQ</sequence>
<reference evidence="1 2" key="1">
    <citation type="submission" date="2018-08" db="EMBL/GenBank/DDBJ databases">
        <title>A genome reference for cultivated species of the human gut microbiota.</title>
        <authorList>
            <person name="Zou Y."/>
            <person name="Xue W."/>
            <person name="Luo G."/>
        </authorList>
    </citation>
    <scope>NUCLEOTIDE SEQUENCE [LARGE SCALE GENOMIC DNA]</scope>
    <source>
        <strain evidence="1 2">AF18-16LB</strain>
    </source>
</reference>
<proteinExistence type="predicted"/>
<dbReference type="InterPro" id="IPR006450">
    <property type="entry name" value="Phage_HK97_gp6-like"/>
</dbReference>
<comment type="caution">
    <text evidence="1">The sequence shown here is derived from an EMBL/GenBank/DDBJ whole genome shotgun (WGS) entry which is preliminary data.</text>
</comment>
<evidence type="ECO:0000313" key="2">
    <source>
        <dbReference type="Proteomes" id="UP000284296"/>
    </source>
</evidence>
<gene>
    <name evidence="1" type="ORF">DWX06_10655</name>
</gene>
<dbReference type="RefSeq" id="WP_118004646.1">
    <property type="nucleotide sequence ID" value="NZ_JBDMEJ010000030.1"/>
</dbReference>
<accession>A0A412Q2I2</accession>